<dbReference type="SUPFAM" id="SSF56784">
    <property type="entry name" value="HAD-like"/>
    <property type="match status" value="1"/>
</dbReference>
<comment type="function">
    <text evidence="4">Removes the phosphate from trehalose 6-phosphate to produce free trehalose.</text>
</comment>
<dbReference type="Pfam" id="PF02358">
    <property type="entry name" value="Trehalose_PPase"/>
    <property type="match status" value="1"/>
</dbReference>
<dbReference type="EMBL" id="MGDE01000079">
    <property type="protein sequence ID" value="OGL46693.1"/>
    <property type="molecule type" value="Genomic_DNA"/>
</dbReference>
<keyword evidence="3 4" id="KW-0378">Hydrolase</keyword>
<accession>A0A1F7RYR1</accession>
<proteinExistence type="inferred from homology"/>
<dbReference type="InterPro" id="IPR023214">
    <property type="entry name" value="HAD_sf"/>
</dbReference>
<evidence type="ECO:0000256" key="3">
    <source>
        <dbReference type="ARBA" id="ARBA00022801"/>
    </source>
</evidence>
<dbReference type="CDD" id="cd01627">
    <property type="entry name" value="HAD_TPP"/>
    <property type="match status" value="1"/>
</dbReference>
<dbReference type="UniPathway" id="UPA00299"/>
<name>A0A1F7RYR1_9BACT</name>
<gene>
    <name evidence="5" type="ORF">A2W05_07815</name>
</gene>
<evidence type="ECO:0000256" key="4">
    <source>
        <dbReference type="RuleBase" id="RU361117"/>
    </source>
</evidence>
<dbReference type="EC" id="3.1.3.12" evidence="4"/>
<sequence length="237" mass="26916">YDGTLTPIVEQPDKAAISEDMRNLLRDLSTKQGCSVGIISGRALKDIKRMVGLKRIIYVGNHGLEIEGSKIKFESQISSQLFSIIRNLKEELTNKLSKIKGIFVEDKDVTLSVHYRLATRSSYLLAKKIIEEVLQPFLAKNKIKVSYGKKVIDIKPPVQWNKGRVIAWLLARQTFILGNHPIMPIYLGDDVTDEDAFGMLKNKGLTIYIGKPKNSQAKYYLKDTQEVFEFLKKILCL</sequence>
<dbReference type="Gene3D" id="3.30.70.1020">
    <property type="entry name" value="Trehalose-6-phosphate phosphatase related protein, domain 2"/>
    <property type="match status" value="1"/>
</dbReference>
<evidence type="ECO:0000256" key="2">
    <source>
        <dbReference type="ARBA" id="ARBA00008770"/>
    </source>
</evidence>
<dbReference type="InterPro" id="IPR006379">
    <property type="entry name" value="HAD-SF_hydro_IIB"/>
</dbReference>
<dbReference type="GO" id="GO:0004805">
    <property type="term" value="F:trehalose-phosphatase activity"/>
    <property type="evidence" value="ECO:0007669"/>
    <property type="project" value="UniProtKB-EC"/>
</dbReference>
<organism evidence="5 6">
    <name type="scientific">Candidatus Schekmanbacteria bacterium RBG_16_38_10</name>
    <dbReference type="NCBI Taxonomy" id="1817879"/>
    <lineage>
        <taxon>Bacteria</taxon>
        <taxon>Candidatus Schekmaniibacteriota</taxon>
    </lineage>
</organism>
<dbReference type="PANTHER" id="PTHR43768:SF3">
    <property type="entry name" value="TREHALOSE 6-PHOSPHATE PHOSPHATASE"/>
    <property type="match status" value="1"/>
</dbReference>
<dbReference type="NCBIfam" id="TIGR01484">
    <property type="entry name" value="HAD-SF-IIB"/>
    <property type="match status" value="1"/>
</dbReference>
<dbReference type="InterPro" id="IPR003337">
    <property type="entry name" value="Trehalose_PPase"/>
</dbReference>
<dbReference type="Gene3D" id="3.40.50.1000">
    <property type="entry name" value="HAD superfamily/HAD-like"/>
    <property type="match status" value="1"/>
</dbReference>
<comment type="catalytic activity">
    <reaction evidence="4">
        <text>alpha,alpha-trehalose 6-phosphate + H2O = alpha,alpha-trehalose + phosphate</text>
        <dbReference type="Rhea" id="RHEA:23420"/>
        <dbReference type="ChEBI" id="CHEBI:15377"/>
        <dbReference type="ChEBI" id="CHEBI:16551"/>
        <dbReference type="ChEBI" id="CHEBI:43474"/>
        <dbReference type="ChEBI" id="CHEBI:58429"/>
        <dbReference type="EC" id="3.1.3.12"/>
    </reaction>
</comment>
<dbReference type="GO" id="GO:0005992">
    <property type="term" value="P:trehalose biosynthetic process"/>
    <property type="evidence" value="ECO:0007669"/>
    <property type="project" value="UniProtKB-UniPathway"/>
</dbReference>
<evidence type="ECO:0000256" key="1">
    <source>
        <dbReference type="ARBA" id="ARBA00005199"/>
    </source>
</evidence>
<keyword evidence="4" id="KW-0479">Metal-binding</keyword>
<dbReference type="PANTHER" id="PTHR43768">
    <property type="entry name" value="TREHALOSE 6-PHOSPHATE PHOSPHATASE"/>
    <property type="match status" value="1"/>
</dbReference>
<protein>
    <recommendedName>
        <fullName evidence="4">Trehalose 6-phosphate phosphatase</fullName>
        <ecNumber evidence="4">3.1.3.12</ecNumber>
    </recommendedName>
</protein>
<dbReference type="Proteomes" id="UP000178797">
    <property type="component" value="Unassembled WGS sequence"/>
</dbReference>
<comment type="pathway">
    <text evidence="1 4">Glycan biosynthesis; trehalose biosynthesis.</text>
</comment>
<evidence type="ECO:0000313" key="5">
    <source>
        <dbReference type="EMBL" id="OGL46693.1"/>
    </source>
</evidence>
<dbReference type="GO" id="GO:0046872">
    <property type="term" value="F:metal ion binding"/>
    <property type="evidence" value="ECO:0007669"/>
    <property type="project" value="UniProtKB-KW"/>
</dbReference>
<reference evidence="5 6" key="1">
    <citation type="journal article" date="2016" name="Nat. Commun.">
        <title>Thousands of microbial genomes shed light on interconnected biogeochemical processes in an aquifer system.</title>
        <authorList>
            <person name="Anantharaman K."/>
            <person name="Brown C.T."/>
            <person name="Hug L.A."/>
            <person name="Sharon I."/>
            <person name="Castelle C.J."/>
            <person name="Probst A.J."/>
            <person name="Thomas B.C."/>
            <person name="Singh A."/>
            <person name="Wilkins M.J."/>
            <person name="Karaoz U."/>
            <person name="Brodie E.L."/>
            <person name="Williams K.H."/>
            <person name="Hubbard S.S."/>
            <person name="Banfield J.F."/>
        </authorList>
    </citation>
    <scope>NUCLEOTIDE SEQUENCE [LARGE SCALE GENOMIC DNA]</scope>
</reference>
<dbReference type="InterPro" id="IPR044651">
    <property type="entry name" value="OTSB-like"/>
</dbReference>
<evidence type="ECO:0000313" key="6">
    <source>
        <dbReference type="Proteomes" id="UP000178797"/>
    </source>
</evidence>
<comment type="cofactor">
    <cofactor evidence="4">
        <name>Mg(2+)</name>
        <dbReference type="ChEBI" id="CHEBI:18420"/>
    </cofactor>
</comment>
<dbReference type="NCBIfam" id="TIGR00685">
    <property type="entry name" value="T6PP"/>
    <property type="match status" value="1"/>
</dbReference>
<comment type="similarity">
    <text evidence="2 4">Belongs to the trehalose phosphatase family.</text>
</comment>
<feature type="non-terminal residue" evidence="5">
    <location>
        <position position="1"/>
    </location>
</feature>
<keyword evidence="4" id="KW-0460">Magnesium</keyword>
<dbReference type="InterPro" id="IPR036412">
    <property type="entry name" value="HAD-like_sf"/>
</dbReference>
<dbReference type="AlphaFoldDB" id="A0A1F7RYR1"/>
<comment type="caution">
    <text evidence="5">The sequence shown here is derived from an EMBL/GenBank/DDBJ whole genome shotgun (WGS) entry which is preliminary data.</text>
</comment>